<keyword evidence="1 3" id="KW-0378">Hydrolase</keyword>
<sequence length="631" mass="70901">MDSRLAAAGIYPEQVFMTTVDHRKTDPIGTIAQSQKFDNDAEETAAVSNIEPGPTAIADGMRIEWDVPIEMSDGIVLRADLYRPIEDGQYPVILSMGPYGKGLLTQEGWPHAWEQLIRDFPEVAEGSSNKYQSWEVVDPEKWVPKGYACLRIDTRGSGRSPGYLDYWQPRETEDVAESIEWAAVQPWSNGNIGMSGISYFAVNQWMVAKHSPPSLKACCIWEGFSDLYREVWFNGGIANDFGPNTFERQGLRLQYGRGENGPRNAESGLLVTGDVTLSEDELAANRRDPRRTQRDHPFDDEFYQVRTADLSKMTVPFLSAGNWGGQPQHTRGNVEGFVRAPAEQKWLEMHGFEHWATFYTDAGIAMQERFFDHFLKGADNGWDKEPRVQLQIRHPGEKYESRMENEWPIARTEWTKFYIDPDAGLLSTREPSRTEPLTFEALGEGLNFSTPPLDAPLEITGQAAANLVVSSSTTDADLFVVVRVFDPEGREVLFRGASDPKTPVGQGWLRASMRKLDHDISTPYRPHHTFDEKQPLTPGAPVPLHIEIHPTSIVVPIGYRLVLSILGRDYSHDEEPLTVPNVEPPLVMRGCGPFTHTHPLDRPSEIYGGETTIHFDEGSRPYVLLPVIPAK</sequence>
<dbReference type="InterPro" id="IPR029058">
    <property type="entry name" value="AB_hydrolase_fold"/>
</dbReference>
<dbReference type="SUPFAM" id="SSF49785">
    <property type="entry name" value="Galactose-binding domain-like"/>
    <property type="match status" value="1"/>
</dbReference>
<dbReference type="Proteomes" id="UP001499882">
    <property type="component" value="Unassembled WGS sequence"/>
</dbReference>
<proteinExistence type="predicted"/>
<dbReference type="PANTHER" id="PTHR43056:SF10">
    <property type="entry name" value="COCE_NOND FAMILY, PUTATIVE (AFU_ORTHOLOGUE AFUA_7G00600)-RELATED"/>
    <property type="match status" value="1"/>
</dbReference>
<dbReference type="PANTHER" id="PTHR43056">
    <property type="entry name" value="PEPTIDASE S9 PROLYL OLIGOPEPTIDASE"/>
    <property type="match status" value="1"/>
</dbReference>
<comment type="caution">
    <text evidence="3">The sequence shown here is derived from an EMBL/GenBank/DDBJ whole genome shotgun (WGS) entry which is preliminary data.</text>
</comment>
<dbReference type="Pfam" id="PF08530">
    <property type="entry name" value="PepX_C"/>
    <property type="match status" value="1"/>
</dbReference>
<name>A0ABP8Z9E8_9ACTN</name>
<organism evidence="3 4">
    <name type="scientific">Nocardioides endophyticus</name>
    <dbReference type="NCBI Taxonomy" id="1353775"/>
    <lineage>
        <taxon>Bacteria</taxon>
        <taxon>Bacillati</taxon>
        <taxon>Actinomycetota</taxon>
        <taxon>Actinomycetes</taxon>
        <taxon>Propionibacteriales</taxon>
        <taxon>Nocardioidaceae</taxon>
        <taxon>Nocardioides</taxon>
    </lineage>
</organism>
<dbReference type="InterPro" id="IPR000383">
    <property type="entry name" value="Xaa-Pro-like_dom"/>
</dbReference>
<protein>
    <submittedName>
        <fullName evidence="3">CocE/NonD family hydrolase</fullName>
    </submittedName>
</protein>
<dbReference type="Gene3D" id="1.10.3020.20">
    <property type="match status" value="1"/>
</dbReference>
<accession>A0ABP8Z9E8</accession>
<reference evidence="4" key="1">
    <citation type="journal article" date="2019" name="Int. J. Syst. Evol. Microbiol.">
        <title>The Global Catalogue of Microorganisms (GCM) 10K type strain sequencing project: providing services to taxonomists for standard genome sequencing and annotation.</title>
        <authorList>
            <consortium name="The Broad Institute Genomics Platform"/>
            <consortium name="The Broad Institute Genome Sequencing Center for Infectious Disease"/>
            <person name="Wu L."/>
            <person name="Ma J."/>
        </authorList>
    </citation>
    <scope>NUCLEOTIDE SEQUENCE [LARGE SCALE GENOMIC DNA]</scope>
    <source>
        <strain evidence="4">JCM 18532</strain>
    </source>
</reference>
<dbReference type="EMBL" id="BAABKN010000024">
    <property type="protein sequence ID" value="GAA4750244.1"/>
    <property type="molecule type" value="Genomic_DNA"/>
</dbReference>
<dbReference type="Gene3D" id="3.40.50.1820">
    <property type="entry name" value="alpha/beta hydrolase"/>
    <property type="match status" value="1"/>
</dbReference>
<dbReference type="SMART" id="SM00939">
    <property type="entry name" value="PepX_C"/>
    <property type="match status" value="1"/>
</dbReference>
<dbReference type="Pfam" id="PF02129">
    <property type="entry name" value="Peptidase_S15"/>
    <property type="match status" value="1"/>
</dbReference>
<dbReference type="NCBIfam" id="TIGR00976">
    <property type="entry name" value="CocE_NonD"/>
    <property type="match status" value="1"/>
</dbReference>
<dbReference type="InterPro" id="IPR005674">
    <property type="entry name" value="CocE/Ser_esterase"/>
</dbReference>
<gene>
    <name evidence="3" type="ORF">GCM10023350_39250</name>
</gene>
<evidence type="ECO:0000313" key="3">
    <source>
        <dbReference type="EMBL" id="GAA4750244.1"/>
    </source>
</evidence>
<feature type="domain" description="Xaa-Pro dipeptidyl-peptidase C-terminal" evidence="2">
    <location>
        <begin position="368"/>
        <end position="624"/>
    </location>
</feature>
<dbReference type="InterPro" id="IPR013736">
    <property type="entry name" value="Xaa-Pro_dipept_C"/>
</dbReference>
<dbReference type="InterPro" id="IPR008979">
    <property type="entry name" value="Galactose-bd-like_sf"/>
</dbReference>
<dbReference type="InterPro" id="IPR050585">
    <property type="entry name" value="Xaa-Pro_dipeptidyl-ppase/CocE"/>
</dbReference>
<keyword evidence="4" id="KW-1185">Reference proteome</keyword>
<dbReference type="GO" id="GO:0016787">
    <property type="term" value="F:hydrolase activity"/>
    <property type="evidence" value="ECO:0007669"/>
    <property type="project" value="UniProtKB-KW"/>
</dbReference>
<evidence type="ECO:0000256" key="1">
    <source>
        <dbReference type="ARBA" id="ARBA00022801"/>
    </source>
</evidence>
<dbReference type="Gene3D" id="2.60.120.260">
    <property type="entry name" value="Galactose-binding domain-like"/>
    <property type="match status" value="1"/>
</dbReference>
<evidence type="ECO:0000259" key="2">
    <source>
        <dbReference type="SMART" id="SM00939"/>
    </source>
</evidence>
<dbReference type="SUPFAM" id="SSF53474">
    <property type="entry name" value="alpha/beta-Hydrolases"/>
    <property type="match status" value="1"/>
</dbReference>
<evidence type="ECO:0000313" key="4">
    <source>
        <dbReference type="Proteomes" id="UP001499882"/>
    </source>
</evidence>